<evidence type="ECO:0000256" key="6">
    <source>
        <dbReference type="ARBA" id="ARBA00023136"/>
    </source>
</evidence>
<comment type="similarity">
    <text evidence="2">Belongs to the CpsC/CapA family.</text>
</comment>
<comment type="subcellular location">
    <subcellularLocation>
        <location evidence="1">Cell membrane</location>
        <topology evidence="1">Multi-pass membrane protein</topology>
    </subcellularLocation>
</comment>
<dbReference type="GO" id="GO:0005886">
    <property type="term" value="C:plasma membrane"/>
    <property type="evidence" value="ECO:0007669"/>
    <property type="project" value="UniProtKB-SubCell"/>
</dbReference>
<evidence type="ECO:0000313" key="10">
    <source>
        <dbReference type="Proteomes" id="UP000019251"/>
    </source>
</evidence>
<dbReference type="InterPro" id="IPR003856">
    <property type="entry name" value="LPS_length_determ_N"/>
</dbReference>
<keyword evidence="6 7" id="KW-0472">Membrane</keyword>
<evidence type="ECO:0000256" key="1">
    <source>
        <dbReference type="ARBA" id="ARBA00004651"/>
    </source>
</evidence>
<dbReference type="PANTHER" id="PTHR32309">
    <property type="entry name" value="TYROSINE-PROTEIN KINASE"/>
    <property type="match status" value="1"/>
</dbReference>
<protein>
    <submittedName>
        <fullName evidence="9">Lipopolysaccharide biosynthesis protein</fullName>
    </submittedName>
</protein>
<dbReference type="Proteomes" id="UP000019251">
    <property type="component" value="Unassembled WGS sequence"/>
</dbReference>
<name>A0A829R5U6_LISGR</name>
<keyword evidence="4 7" id="KW-0812">Transmembrane</keyword>
<comment type="caution">
    <text evidence="9">The sequence shown here is derived from an EMBL/GenBank/DDBJ whole genome shotgun (WGS) entry which is preliminary data.</text>
</comment>
<accession>A0A829R5U6</accession>
<dbReference type="AlphaFoldDB" id="A0A829R5U6"/>
<keyword evidence="5 7" id="KW-1133">Transmembrane helix</keyword>
<sequence>MNTDLNMKSIFKKISKRWYVLILFAVLFMSVVFISKTFFQPKEYKSSVEMLMLPKKQKGNEATDATIRLNIQLMNTYMNVMKSNTVLNKVIKELKLKESTNEINNKLKLATDENSLSIRLTYYGTSPGNSKIVANKISEITKHEIKSLFPDNQLIILNKATDGEEMISKIAYVVAGIVGLWAGLLMIFIELLAQRVVKDESDLARLGFPTLGTIACMKGEEND</sequence>
<dbReference type="GO" id="GO:0004713">
    <property type="term" value="F:protein tyrosine kinase activity"/>
    <property type="evidence" value="ECO:0007669"/>
    <property type="project" value="TreeGrafter"/>
</dbReference>
<evidence type="ECO:0000256" key="7">
    <source>
        <dbReference type="SAM" id="Phobius"/>
    </source>
</evidence>
<evidence type="ECO:0000256" key="2">
    <source>
        <dbReference type="ARBA" id="ARBA00006683"/>
    </source>
</evidence>
<evidence type="ECO:0000313" key="9">
    <source>
        <dbReference type="EMBL" id="EUJ26557.1"/>
    </source>
</evidence>
<dbReference type="InterPro" id="IPR050445">
    <property type="entry name" value="Bact_polysacc_biosynth/exp"/>
</dbReference>
<feature type="transmembrane region" description="Helical" evidence="7">
    <location>
        <begin position="170"/>
        <end position="193"/>
    </location>
</feature>
<organism evidence="9 10">
    <name type="scientific">Listeria grayi FSL F6-1183</name>
    <dbReference type="NCBI Taxonomy" id="1265827"/>
    <lineage>
        <taxon>Bacteria</taxon>
        <taxon>Bacillati</taxon>
        <taxon>Bacillota</taxon>
        <taxon>Bacilli</taxon>
        <taxon>Bacillales</taxon>
        <taxon>Listeriaceae</taxon>
        <taxon>Listeria</taxon>
    </lineage>
</organism>
<dbReference type="Pfam" id="PF02706">
    <property type="entry name" value="Wzz"/>
    <property type="match status" value="1"/>
</dbReference>
<evidence type="ECO:0000256" key="3">
    <source>
        <dbReference type="ARBA" id="ARBA00022475"/>
    </source>
</evidence>
<feature type="transmembrane region" description="Helical" evidence="7">
    <location>
        <begin position="18"/>
        <end position="39"/>
    </location>
</feature>
<dbReference type="EMBL" id="AODG01000016">
    <property type="protein sequence ID" value="EUJ26557.1"/>
    <property type="molecule type" value="Genomic_DNA"/>
</dbReference>
<evidence type="ECO:0000256" key="5">
    <source>
        <dbReference type="ARBA" id="ARBA00022989"/>
    </source>
</evidence>
<proteinExistence type="inferred from homology"/>
<keyword evidence="3" id="KW-1003">Cell membrane</keyword>
<dbReference type="PANTHER" id="PTHR32309:SF13">
    <property type="entry name" value="FERRIC ENTEROBACTIN TRANSPORT PROTEIN FEPE"/>
    <property type="match status" value="1"/>
</dbReference>
<evidence type="ECO:0000259" key="8">
    <source>
        <dbReference type="Pfam" id="PF02706"/>
    </source>
</evidence>
<feature type="domain" description="Polysaccharide chain length determinant N-terminal" evidence="8">
    <location>
        <begin position="4"/>
        <end position="94"/>
    </location>
</feature>
<dbReference type="RefSeq" id="WP_036107703.1">
    <property type="nucleotide sequence ID" value="NZ_AODG01000016.1"/>
</dbReference>
<evidence type="ECO:0000256" key="4">
    <source>
        <dbReference type="ARBA" id="ARBA00022692"/>
    </source>
</evidence>
<gene>
    <name evidence="9" type="ORF">LMUR_12979</name>
</gene>
<reference evidence="9 10" key="1">
    <citation type="submission" date="2012-12" db="EMBL/GenBank/DDBJ databases">
        <title>Novel taxa of Listeriaceae from agricultural environments in the United States.</title>
        <authorList>
            <person name="den Bakker H.C."/>
            <person name="Allred A."/>
            <person name="Warchocki S."/>
            <person name="Wright E.M."/>
            <person name="Burrell A."/>
            <person name="Nightingale K.K."/>
            <person name="Kephart D."/>
            <person name="Wiedmann M."/>
        </authorList>
    </citation>
    <scope>NUCLEOTIDE SEQUENCE [LARGE SCALE GENOMIC DNA]</scope>
    <source>
        <strain evidence="9 10">FSL F6-1183</strain>
    </source>
</reference>